<feature type="compositionally biased region" description="Pro residues" evidence="7">
    <location>
        <begin position="150"/>
        <end position="164"/>
    </location>
</feature>
<evidence type="ECO:0000256" key="8">
    <source>
        <dbReference type="SAM" id="Phobius"/>
    </source>
</evidence>
<keyword evidence="6" id="KW-0520">NAD</keyword>
<feature type="region of interest" description="Disordered" evidence="7">
    <location>
        <begin position="142"/>
        <end position="164"/>
    </location>
</feature>
<dbReference type="AlphaFoldDB" id="A0ABD3N992"/>
<evidence type="ECO:0000256" key="2">
    <source>
        <dbReference type="ARBA" id="ARBA00022630"/>
    </source>
</evidence>
<dbReference type="InterPro" id="IPR036188">
    <property type="entry name" value="FAD/NAD-bd_sf"/>
</dbReference>
<dbReference type="SUPFAM" id="SSF51905">
    <property type="entry name" value="FAD/NAD(P)-binding domain"/>
    <property type="match status" value="1"/>
</dbReference>
<sequence>MRMGGPPPAGRDGKRRRRKKKDGGGGGGDDDGTTTTSASTSTALNPNRPKFSSPNMVVGRVSHNVIESMLAPILSDMAYASAEAFADEVLAYEQAMSLASSMSIDDDGKKRAEDDEDELDLDVDARTTTTTTTTTTTVSARPATIDVVVSPPPPPPPPLPPPPSASRRLFATQRDVDEFVSLLDEAALHFSYPSNAWRAYVNAAKFERTLDERYGRMRPIVRSHPEIEAFVRAVQRRYAMGEFSPFRDDVRDGPPPVSRSTAIVGLFMMHRQGVRADAIVLVALFCLVGLRPWALVTLVVLGRWGMERRRWRRVGGMPAKGRMRTCEPYHARGGGGCGGGRGTDGKVAARSTTTTTNSGGGMGEESEEEERSRKYEILARPVGTRYNAADLSLRDESHDVLILGSGVEALYAGALLARAGRRVCVLSPTADVSGCETMERRSPPGGGDDDGRFAGVPFDAGGTDVSHPARQQALLAPALCTATDVQGGIRFARVGSARDGYAHAVLSVPGLGAEGGEVVPVVINAGGPVALAEYCSTRLGDGYPSVDLDGNVDVGGSASLGYARACLQINAASGAHYLSKLFGSASDKPMSKSASDSSGNAYQQASLRTASAFLDKCLPLNPHVRSLMAAIGMPNENLSPHDTSMAAHVSHLCAMLSEEGMAYPVGGPRALCHALASVIEQCDGRVVGGVSIQELLFDRPSEEKSQGAKNGKSQAEKDDGDGDAVSSDVASGPKPRCRGVRLQNGCEVKLPEGGGAVVSMMGFIPTFLHLLPSDVRTLHGVPPGLPAVSERRPLMKILVGLNGTREELDLTGADWYRLPNAALPRDELDPLTGQVKCGTIGSNESGGTQDMVDGVESETMEISAMESRSGGRGKRSKDDAASSSASSSAPSNTTKKIPRSKFTSGSSWMKVSFPSAKDPSWFDRYGSISTCVVTIEADDEFVRMFDTKPRIYSILKPAGDTTLGQRVMKDLCATFPQLEGKIECFQISGPHRSGLTQNPARFAIKGNRPETAYPGLFIGGAELTVADSTSGAIVGGWLAANAIMGYSSIDYLYLNKNITTDLQRFLDDPSMATERDGVIVEDLAVPFKKKGIEDDGLTNPAESTKEE</sequence>
<evidence type="ECO:0000256" key="6">
    <source>
        <dbReference type="ARBA" id="ARBA00023027"/>
    </source>
</evidence>
<dbReference type="Proteomes" id="UP001530315">
    <property type="component" value="Unassembled WGS sequence"/>
</dbReference>
<keyword evidence="2" id="KW-0285">Flavoprotein</keyword>
<dbReference type="PANTHER" id="PTHR46091">
    <property type="entry name" value="BLR7054 PROTEIN"/>
    <property type="match status" value="1"/>
</dbReference>
<keyword evidence="8" id="KW-1133">Transmembrane helix</keyword>
<feature type="compositionally biased region" description="Low complexity" evidence="7">
    <location>
        <begin position="723"/>
        <end position="732"/>
    </location>
</feature>
<evidence type="ECO:0000256" key="5">
    <source>
        <dbReference type="ARBA" id="ARBA00022857"/>
    </source>
</evidence>
<feature type="compositionally biased region" description="Polar residues" evidence="7">
    <location>
        <begin position="37"/>
        <end position="55"/>
    </location>
</feature>
<protein>
    <submittedName>
        <fullName evidence="9">Uncharacterized protein</fullName>
    </submittedName>
</protein>
<evidence type="ECO:0000313" key="9">
    <source>
        <dbReference type="EMBL" id="KAL3772214.1"/>
    </source>
</evidence>
<comment type="similarity">
    <text evidence="1">Belongs to the carotenoid/retinoid oxidoreductase family. CrtISO subfamily.</text>
</comment>
<dbReference type="EMBL" id="JALLAZ020001584">
    <property type="protein sequence ID" value="KAL3772214.1"/>
    <property type="molecule type" value="Genomic_DNA"/>
</dbReference>
<keyword evidence="5" id="KW-0521">NADP</keyword>
<feature type="transmembrane region" description="Helical" evidence="8">
    <location>
        <begin position="278"/>
        <end position="302"/>
    </location>
</feature>
<feature type="region of interest" description="Disordered" evidence="7">
    <location>
        <begin position="862"/>
        <end position="907"/>
    </location>
</feature>
<feature type="region of interest" description="Disordered" evidence="7">
    <location>
        <begin position="698"/>
        <end position="736"/>
    </location>
</feature>
<comment type="caution">
    <text evidence="9">The sequence shown here is derived from an EMBL/GenBank/DDBJ whole genome shotgun (WGS) entry which is preliminary data.</text>
</comment>
<reference evidence="9 10" key="1">
    <citation type="submission" date="2024-10" db="EMBL/GenBank/DDBJ databases">
        <title>Updated reference genomes for cyclostephanoid diatoms.</title>
        <authorList>
            <person name="Roberts W.R."/>
            <person name="Alverson A.J."/>
        </authorList>
    </citation>
    <scope>NUCLEOTIDE SEQUENCE [LARGE SCALE GENOMIC DNA]</scope>
    <source>
        <strain evidence="9 10">AJA276-08</strain>
    </source>
</reference>
<keyword evidence="3" id="KW-0732">Signal</keyword>
<evidence type="ECO:0000256" key="4">
    <source>
        <dbReference type="ARBA" id="ARBA00022827"/>
    </source>
</evidence>
<evidence type="ECO:0000256" key="7">
    <source>
        <dbReference type="SAM" id="MobiDB-lite"/>
    </source>
</evidence>
<accession>A0ABD3N992</accession>
<proteinExistence type="inferred from homology"/>
<gene>
    <name evidence="9" type="ORF">ACHAW5_009361</name>
</gene>
<name>A0ABD3N992_9STRA</name>
<feature type="compositionally biased region" description="Low complexity" evidence="7">
    <location>
        <begin position="881"/>
        <end position="891"/>
    </location>
</feature>
<keyword evidence="8" id="KW-0812">Transmembrane</keyword>
<evidence type="ECO:0000313" key="10">
    <source>
        <dbReference type="Proteomes" id="UP001530315"/>
    </source>
</evidence>
<keyword evidence="8" id="KW-0472">Membrane</keyword>
<keyword evidence="10" id="KW-1185">Reference proteome</keyword>
<evidence type="ECO:0000256" key="3">
    <source>
        <dbReference type="ARBA" id="ARBA00022729"/>
    </source>
</evidence>
<keyword evidence="4" id="KW-0274">FAD</keyword>
<organism evidence="9 10">
    <name type="scientific">Stephanodiscus triporus</name>
    <dbReference type="NCBI Taxonomy" id="2934178"/>
    <lineage>
        <taxon>Eukaryota</taxon>
        <taxon>Sar</taxon>
        <taxon>Stramenopiles</taxon>
        <taxon>Ochrophyta</taxon>
        <taxon>Bacillariophyta</taxon>
        <taxon>Coscinodiscophyceae</taxon>
        <taxon>Thalassiosirophycidae</taxon>
        <taxon>Stephanodiscales</taxon>
        <taxon>Stephanodiscaceae</taxon>
        <taxon>Stephanodiscus</taxon>
    </lineage>
</organism>
<feature type="region of interest" description="Disordered" evidence="7">
    <location>
        <begin position="337"/>
        <end position="371"/>
    </location>
</feature>
<dbReference type="InterPro" id="IPR052206">
    <property type="entry name" value="Retinol_saturase"/>
</dbReference>
<dbReference type="PANTHER" id="PTHR46091:SF3">
    <property type="entry name" value="AMINE OXIDASE DOMAIN-CONTAINING PROTEIN"/>
    <property type="match status" value="1"/>
</dbReference>
<feature type="region of interest" description="Disordered" evidence="7">
    <location>
        <begin position="1"/>
        <end position="55"/>
    </location>
</feature>
<evidence type="ECO:0000256" key="1">
    <source>
        <dbReference type="ARBA" id="ARBA00005855"/>
    </source>
</evidence>